<feature type="domain" description="Zn(2)-C6 fungal-type" evidence="7">
    <location>
        <begin position="43"/>
        <end position="73"/>
    </location>
</feature>
<dbReference type="Pfam" id="PF00172">
    <property type="entry name" value="Zn_clus"/>
    <property type="match status" value="1"/>
</dbReference>
<dbReference type="GO" id="GO:0005634">
    <property type="term" value="C:nucleus"/>
    <property type="evidence" value="ECO:0007669"/>
    <property type="project" value="UniProtKB-SubCell"/>
</dbReference>
<evidence type="ECO:0000313" key="9">
    <source>
        <dbReference type="Proteomes" id="UP000070444"/>
    </source>
</evidence>
<feature type="region of interest" description="Disordered" evidence="6">
    <location>
        <begin position="1"/>
        <end position="43"/>
    </location>
</feature>
<evidence type="ECO:0000256" key="4">
    <source>
        <dbReference type="ARBA" id="ARBA00023163"/>
    </source>
</evidence>
<dbReference type="Proteomes" id="UP000070444">
    <property type="component" value="Unassembled WGS sequence"/>
</dbReference>
<keyword evidence="2" id="KW-0479">Metal-binding</keyword>
<dbReference type="SUPFAM" id="SSF57701">
    <property type="entry name" value="Zn2/Cys6 DNA-binding domain"/>
    <property type="match status" value="1"/>
</dbReference>
<evidence type="ECO:0000313" key="8">
    <source>
        <dbReference type="EMBL" id="KXN68124.1"/>
    </source>
</evidence>
<dbReference type="PROSITE" id="PS50048">
    <property type="entry name" value="ZN2_CY6_FUNGAL_2"/>
    <property type="match status" value="1"/>
</dbReference>
<dbReference type="GO" id="GO:0000981">
    <property type="term" value="F:DNA-binding transcription factor activity, RNA polymerase II-specific"/>
    <property type="evidence" value="ECO:0007669"/>
    <property type="project" value="InterPro"/>
</dbReference>
<evidence type="ECO:0000256" key="5">
    <source>
        <dbReference type="ARBA" id="ARBA00023242"/>
    </source>
</evidence>
<dbReference type="SMART" id="SM00066">
    <property type="entry name" value="GAL4"/>
    <property type="match status" value="1"/>
</dbReference>
<feature type="compositionally biased region" description="Polar residues" evidence="6">
    <location>
        <begin position="1"/>
        <end position="42"/>
    </location>
</feature>
<proteinExistence type="predicted"/>
<dbReference type="InterPro" id="IPR020448">
    <property type="entry name" value="Maltose_ferment_reg_DNA-bd"/>
</dbReference>
<organism evidence="8 9">
    <name type="scientific">Conidiobolus coronatus (strain ATCC 28846 / CBS 209.66 / NRRL 28638)</name>
    <name type="common">Delacroixia coronata</name>
    <dbReference type="NCBI Taxonomy" id="796925"/>
    <lineage>
        <taxon>Eukaryota</taxon>
        <taxon>Fungi</taxon>
        <taxon>Fungi incertae sedis</taxon>
        <taxon>Zoopagomycota</taxon>
        <taxon>Entomophthoromycotina</taxon>
        <taxon>Entomophthoromycetes</taxon>
        <taxon>Entomophthorales</taxon>
        <taxon>Ancylistaceae</taxon>
        <taxon>Conidiobolus</taxon>
    </lineage>
</organism>
<evidence type="ECO:0000256" key="1">
    <source>
        <dbReference type="ARBA" id="ARBA00004123"/>
    </source>
</evidence>
<accession>A0A137NZU3</accession>
<evidence type="ECO:0000256" key="6">
    <source>
        <dbReference type="SAM" id="MobiDB-lite"/>
    </source>
</evidence>
<keyword evidence="5" id="KW-0539">Nucleus</keyword>
<dbReference type="PRINTS" id="PR00054">
    <property type="entry name" value="FUNGALZNCYS"/>
</dbReference>
<comment type="subcellular location">
    <subcellularLocation>
        <location evidence="1">Nucleus</location>
    </subcellularLocation>
</comment>
<gene>
    <name evidence="8" type="ORF">CONCODRAFT_79899</name>
</gene>
<dbReference type="GO" id="GO:0008270">
    <property type="term" value="F:zinc ion binding"/>
    <property type="evidence" value="ECO:0007669"/>
    <property type="project" value="InterPro"/>
</dbReference>
<reference evidence="8 9" key="1">
    <citation type="journal article" date="2015" name="Genome Biol. Evol.">
        <title>Phylogenomic analyses indicate that early fungi evolved digesting cell walls of algal ancestors of land plants.</title>
        <authorList>
            <person name="Chang Y."/>
            <person name="Wang S."/>
            <person name="Sekimoto S."/>
            <person name="Aerts A.L."/>
            <person name="Choi C."/>
            <person name="Clum A."/>
            <person name="LaButti K.M."/>
            <person name="Lindquist E.A."/>
            <person name="Yee Ngan C."/>
            <person name="Ohm R.A."/>
            <person name="Salamov A.A."/>
            <person name="Grigoriev I.V."/>
            <person name="Spatafora J.W."/>
            <person name="Berbee M.L."/>
        </authorList>
    </citation>
    <scope>NUCLEOTIDE SEQUENCE [LARGE SCALE GENOMIC DNA]</scope>
    <source>
        <strain evidence="8 9">NRRL 28638</strain>
    </source>
</reference>
<dbReference type="InterPro" id="IPR001138">
    <property type="entry name" value="Zn2Cys6_DnaBD"/>
</dbReference>
<evidence type="ECO:0000259" key="7">
    <source>
        <dbReference type="PROSITE" id="PS50048"/>
    </source>
</evidence>
<dbReference type="Gene3D" id="4.10.240.10">
    <property type="entry name" value="Zn(2)-C6 fungal-type DNA-binding domain"/>
    <property type="match status" value="1"/>
</dbReference>
<dbReference type="CDD" id="cd00067">
    <property type="entry name" value="GAL4"/>
    <property type="match status" value="1"/>
</dbReference>
<keyword evidence="3" id="KW-0805">Transcription regulation</keyword>
<dbReference type="AlphaFoldDB" id="A0A137NZU3"/>
<dbReference type="InterPro" id="IPR036864">
    <property type="entry name" value="Zn2-C6_fun-type_DNA-bd_sf"/>
</dbReference>
<sequence length="202" mass="22977">MSSSSSTFQLPPISSLTFDQKQSPQASHSQPSNAAPTPYSNRSCDECRRRKVKCDRRKNFCNQCFRNGLLCTYNDPVLKRGRRPKAQPLPNHRRNSMNENAQNFHQMHHFEARKSSQESLPRYCNNNVYQSNQSPEIYYRNPISLPTPVATSNSTFTPSPPSDPSQFSTLGSAKFGRFGNYTKDTFSSDLNKYSLSSQTFRG</sequence>
<keyword evidence="9" id="KW-1185">Reference proteome</keyword>
<dbReference type="PROSITE" id="PS00463">
    <property type="entry name" value="ZN2_CY6_FUNGAL_1"/>
    <property type="match status" value="1"/>
</dbReference>
<protein>
    <recommendedName>
        <fullName evidence="7">Zn(2)-C6 fungal-type domain-containing protein</fullName>
    </recommendedName>
</protein>
<dbReference type="EMBL" id="KQ964594">
    <property type="protein sequence ID" value="KXN68124.1"/>
    <property type="molecule type" value="Genomic_DNA"/>
</dbReference>
<evidence type="ECO:0000256" key="2">
    <source>
        <dbReference type="ARBA" id="ARBA00022723"/>
    </source>
</evidence>
<dbReference type="InterPro" id="IPR050815">
    <property type="entry name" value="TF_fung"/>
</dbReference>
<evidence type="ECO:0000256" key="3">
    <source>
        <dbReference type="ARBA" id="ARBA00023015"/>
    </source>
</evidence>
<keyword evidence="4" id="KW-0804">Transcription</keyword>
<dbReference type="GO" id="GO:0003677">
    <property type="term" value="F:DNA binding"/>
    <property type="evidence" value="ECO:0007669"/>
    <property type="project" value="InterPro"/>
</dbReference>
<dbReference type="PANTHER" id="PTHR47338:SF5">
    <property type="entry name" value="ZN(II)2CYS6 TRANSCRIPTION FACTOR (EUROFUNG)"/>
    <property type="match status" value="1"/>
</dbReference>
<dbReference type="PANTHER" id="PTHR47338">
    <property type="entry name" value="ZN(II)2CYS6 TRANSCRIPTION FACTOR (EUROFUNG)-RELATED"/>
    <property type="match status" value="1"/>
</dbReference>
<name>A0A137NZU3_CONC2</name>